<dbReference type="Pfam" id="PF13116">
    <property type="entry name" value="YhdP"/>
    <property type="match status" value="2"/>
</dbReference>
<sequence>MARTASVLLALLALFFFGLRAWLPHADGLRGQLAETLGERLDVQLSVGGLRLAFDRLQPTLSLADAELRDRLNGEPLLQVRALRLHLDLSASLRALRPRIDGVTLVGARVELRRSAEGRITLRGLDAMAPGNDPGAMAFFLDEGRFSLTDSVLYWTDSFAAAPTLRFDLERLDLVNHGHIHRLQARARPAGDADTELLLRGELSGPAGQPSRWSGQIDADWRGGDLARVLRGQLPGDLRLATEAVRLTSWNRLQDGHLTESLNRLRLDGLVLRRTDTDRVLELGDVRALGRWRQQADGWQLQVAELDLFGTLLAPRRTRLSVDLQRAPKGSAPGDVPSGDGPAYAVPADPAPARPRQLTASVGTLPIAPLVRVIGLFDDRLPEAVAPWLRGTIDGELAALALHVDLAPEAVPGSTSGPVSAPGPTPISRTASGSVSERASLSTAAPEPLEMPMPFGAAAWRLQAQLQDLGSDGAGPLPPFQGLDLTLDLTPESGSARVSGRDLQLDLRPLMAEPSRLERVAGTLHWRPMPAGSVHVWTSALQADTAELQTVSRVSLCAHSSGASPFIDLHTHITGRPGTDHAAAMPRYLPVGIMHEKLIAWLEQAIVAVRVESGDILFRGRPEAFPFDDQDGRFLLTLRLYDGILDYQPPKLAPALEAAPETTPISEPRAGPASAATASSATASAAPDQAGLRSAEPVLLPGWPRLEEVDATLRLENRSLAIDIDRARLLQSEILAGQVSLPNLWQPHALEVRGQGTGPADDGLRILSETPLAAHLGGVAQVFDVTGDIDLELELGIPLNKALPFRYAGSVALDGSAAATLRPLGLRFGGLAGALRFDNLGLWADDVLANLNADPESDRKPLPLRIGVRTLDGGTKQARTEIAIDTRAGVDRLQRDLPNRAWQIARGETDWRLLVSLDNADTAADGTLPLDLTLRSDLQGLALALPAPLGKPADQLRTLTLSSRYDGRWPMPVAVDYAVAGGGFGALLGLAPTEAGGLRLERAAIGMDGPPARLPGARGLVLGGTLPRVDLDPWLRWVSANTDIWRRRPEDPPGLPLLNSRLRGERIDLGALRWRDLEAEVDATPAGGWLLRFTSADGGGEIELPAPDSNQALDIRLETLDLAPWLGSDASADAGARAKAGAANRREDPRRVGRIALAIDDLHQDNRALGRLRLTTEPVPDGVRLSELSLDGPLATLQGDGRWILADGEDGSRIELRLELQSDDLGQWLRSMGYFSDISGAPSTADLALGWPGGPGALTIDRLQGTVRADIGAGRLTQVEPGVGRMLGVLNLGALRRRLSLDFSDVFVQGYSFDSISGKLTIADGEARIDRLAIKSPTADIRVSGSTDLVQQRFDQSVRVTPKIGTGVALASAVAGGPLVGAAVLLADRVSGGAMDRLGSFEYRVTGPWREPEFHRVAGAGGAQSVPDLFAEQPDKGVPADTARSGDKGRANLPRDDNPFLEGF</sequence>
<dbReference type="PANTHER" id="PTHR38690">
    <property type="entry name" value="PROTEASE-RELATED"/>
    <property type="match status" value="1"/>
</dbReference>
<keyword evidence="4" id="KW-1185">Reference proteome</keyword>
<accession>A0A5M8FTX7</accession>
<comment type="caution">
    <text evidence="3">The sequence shown here is derived from an EMBL/GenBank/DDBJ whole genome shotgun (WGS) entry which is preliminary data.</text>
</comment>
<evidence type="ECO:0000313" key="4">
    <source>
        <dbReference type="Proteomes" id="UP000322981"/>
    </source>
</evidence>
<feature type="compositionally biased region" description="Basic and acidic residues" evidence="1">
    <location>
        <begin position="1444"/>
        <end position="1458"/>
    </location>
</feature>
<proteinExistence type="predicted"/>
<evidence type="ECO:0000313" key="3">
    <source>
        <dbReference type="EMBL" id="KAA6187262.1"/>
    </source>
</evidence>
<reference evidence="3 4" key="1">
    <citation type="submission" date="2019-09" db="EMBL/GenBank/DDBJ databases">
        <title>Whole-genome sequence of the purple sulfur bacterium Thiohalocapsa marina DSM 19078.</title>
        <authorList>
            <person name="Kyndt J.A."/>
            <person name="Meyer T.E."/>
        </authorList>
    </citation>
    <scope>NUCLEOTIDE SEQUENCE [LARGE SCALE GENOMIC DNA]</scope>
    <source>
        <strain evidence="3 4">DSM 19078</strain>
    </source>
</reference>
<feature type="region of interest" description="Disordered" evidence="1">
    <location>
        <begin position="1425"/>
        <end position="1464"/>
    </location>
</feature>
<feature type="region of interest" description="Disordered" evidence="1">
    <location>
        <begin position="658"/>
        <end position="690"/>
    </location>
</feature>
<feature type="compositionally biased region" description="Polar residues" evidence="1">
    <location>
        <begin position="427"/>
        <end position="443"/>
    </location>
</feature>
<evidence type="ECO:0000259" key="2">
    <source>
        <dbReference type="Pfam" id="PF13116"/>
    </source>
</evidence>
<evidence type="ECO:0000256" key="1">
    <source>
        <dbReference type="SAM" id="MobiDB-lite"/>
    </source>
</evidence>
<gene>
    <name evidence="3" type="ORF">F2Q65_01655</name>
</gene>
<feature type="compositionally biased region" description="Low complexity" evidence="1">
    <location>
        <begin position="673"/>
        <end position="686"/>
    </location>
</feature>
<dbReference type="OrthoDB" id="9762238at2"/>
<dbReference type="InterPro" id="IPR011836">
    <property type="entry name" value="YhdP"/>
</dbReference>
<organism evidence="3 4">
    <name type="scientific">Thiohalocapsa marina</name>
    <dbReference type="NCBI Taxonomy" id="424902"/>
    <lineage>
        <taxon>Bacteria</taxon>
        <taxon>Pseudomonadati</taxon>
        <taxon>Pseudomonadota</taxon>
        <taxon>Gammaproteobacteria</taxon>
        <taxon>Chromatiales</taxon>
        <taxon>Chromatiaceae</taxon>
        <taxon>Thiohalocapsa</taxon>
    </lineage>
</organism>
<name>A0A5M8FTX7_9GAMM</name>
<protein>
    <recommendedName>
        <fullName evidence="2">YhdP central domain-containing protein</fullName>
    </recommendedName>
</protein>
<feature type="region of interest" description="Disordered" evidence="1">
    <location>
        <begin position="411"/>
        <end position="448"/>
    </location>
</feature>
<feature type="domain" description="YhdP central" evidence="2">
    <location>
        <begin position="459"/>
        <end position="1413"/>
    </location>
</feature>
<dbReference type="Proteomes" id="UP000322981">
    <property type="component" value="Unassembled WGS sequence"/>
</dbReference>
<dbReference type="RefSeq" id="WP_150089772.1">
    <property type="nucleotide sequence ID" value="NZ_JBFUOH010000013.1"/>
</dbReference>
<dbReference type="EMBL" id="VWXX01000002">
    <property type="protein sequence ID" value="KAA6187262.1"/>
    <property type="molecule type" value="Genomic_DNA"/>
</dbReference>
<dbReference type="InterPro" id="IPR025263">
    <property type="entry name" value="YhdP_central"/>
</dbReference>
<dbReference type="PANTHER" id="PTHR38690:SF1">
    <property type="entry name" value="PROTEASE"/>
    <property type="match status" value="1"/>
</dbReference>
<feature type="domain" description="YhdP central" evidence="2">
    <location>
        <begin position="3"/>
        <end position="328"/>
    </location>
</feature>